<keyword evidence="4" id="KW-1185">Reference proteome</keyword>
<proteinExistence type="predicted"/>
<dbReference type="OrthoDB" id="9786074at2"/>
<dbReference type="Proteomes" id="UP000043763">
    <property type="component" value="Unassembled WGS sequence"/>
</dbReference>
<protein>
    <submittedName>
        <fullName evidence="3">Transcriptional regulator</fullName>
    </submittedName>
</protein>
<feature type="compositionally biased region" description="Basic and acidic residues" evidence="1">
    <location>
        <begin position="167"/>
        <end position="183"/>
    </location>
</feature>
<dbReference type="SUPFAM" id="SSF141259">
    <property type="entry name" value="CarD-like"/>
    <property type="match status" value="1"/>
</dbReference>
<dbReference type="InterPro" id="IPR042215">
    <property type="entry name" value="CarD-like_C"/>
</dbReference>
<feature type="domain" description="CarD-like/TRCF RNAP-interacting" evidence="2">
    <location>
        <begin position="1"/>
        <end position="111"/>
    </location>
</feature>
<dbReference type="Gene3D" id="1.20.58.1290">
    <property type="entry name" value="CarD-like, C-terminal domain"/>
    <property type="match status" value="1"/>
</dbReference>
<dbReference type="Gene3D" id="2.40.10.170">
    <property type="match status" value="1"/>
</dbReference>
<sequence>MYKLNTYVVYPMYGICKVVGISDNKVNSNLVECYVLECESENITLKVPINRVKEYRIRKIISKAEADNLLNILQTKPHDIENNWKIRYQENEEKLRSGDIKDTIEVARSLFTRNKLKELSASEKRLYEKAYMFIVNEISIALKKDRDEIEDIVSNALEKSAKKFKTKPLEKEKVVKEKEETAKNGKKKKKDADKE</sequence>
<dbReference type="InterPro" id="IPR048792">
    <property type="entry name" value="CarD_C"/>
</dbReference>
<dbReference type="PANTHER" id="PTHR38447">
    <property type="entry name" value="TRANSCRIPTION FACTOR YDEB-RELATED"/>
    <property type="match status" value="1"/>
</dbReference>
<feature type="region of interest" description="Disordered" evidence="1">
    <location>
        <begin position="166"/>
        <end position="195"/>
    </location>
</feature>
<dbReference type="AlphaFoldDB" id="A0A0G4K378"/>
<reference evidence="4" key="1">
    <citation type="submission" date="2015-04" db="EMBL/GenBank/DDBJ databases">
        <authorList>
            <person name="Mushtaq Mamoona"/>
        </authorList>
    </citation>
    <scope>NUCLEOTIDE SEQUENCE [LARGE SCALE GENOMIC DNA]</scope>
    <source>
        <strain evidence="4">AN4859/03</strain>
    </source>
</reference>
<evidence type="ECO:0000259" key="2">
    <source>
        <dbReference type="SMART" id="SM01058"/>
    </source>
</evidence>
<evidence type="ECO:0000313" key="4">
    <source>
        <dbReference type="Proteomes" id="UP000043763"/>
    </source>
</evidence>
<dbReference type="InterPro" id="IPR052531">
    <property type="entry name" value="CarD-like_regulator"/>
</dbReference>
<organism evidence="3 4">
    <name type="scientific">Brachyspira suanatina</name>
    <dbReference type="NCBI Taxonomy" id="381802"/>
    <lineage>
        <taxon>Bacteria</taxon>
        <taxon>Pseudomonadati</taxon>
        <taxon>Spirochaetota</taxon>
        <taxon>Spirochaetia</taxon>
        <taxon>Brachyspirales</taxon>
        <taxon>Brachyspiraceae</taxon>
        <taxon>Brachyspira</taxon>
    </lineage>
</organism>
<gene>
    <name evidence="3" type="ORF">BRSU_0014</name>
</gene>
<evidence type="ECO:0000313" key="3">
    <source>
        <dbReference type="EMBL" id="CRF31330.1"/>
    </source>
</evidence>
<dbReference type="EMBL" id="CVLB01000001">
    <property type="protein sequence ID" value="CRF31330.1"/>
    <property type="molecule type" value="Genomic_DNA"/>
</dbReference>
<dbReference type="Pfam" id="PF02559">
    <property type="entry name" value="CarD_TRCF_RID"/>
    <property type="match status" value="1"/>
</dbReference>
<name>A0A0G4K378_9SPIR</name>
<accession>A0A0G4K378</accession>
<dbReference type="Pfam" id="PF21095">
    <property type="entry name" value="CarD_C"/>
    <property type="match status" value="1"/>
</dbReference>
<dbReference type="InterPro" id="IPR036101">
    <property type="entry name" value="CarD-like/TRCF_RID_sf"/>
</dbReference>
<dbReference type="RefSeq" id="WP_048593227.1">
    <property type="nucleotide sequence ID" value="NZ_CVLB01000001.1"/>
</dbReference>
<dbReference type="GO" id="GO:0009303">
    <property type="term" value="P:rRNA transcription"/>
    <property type="evidence" value="ECO:0007669"/>
    <property type="project" value="TreeGrafter"/>
</dbReference>
<dbReference type="SMART" id="SM01058">
    <property type="entry name" value="CarD_TRCF"/>
    <property type="match status" value="1"/>
</dbReference>
<evidence type="ECO:0000256" key="1">
    <source>
        <dbReference type="SAM" id="MobiDB-lite"/>
    </source>
</evidence>
<dbReference type="InterPro" id="IPR003711">
    <property type="entry name" value="CarD-like/TRCF_RID"/>
</dbReference>
<dbReference type="PANTHER" id="PTHR38447:SF1">
    <property type="entry name" value="RNA POLYMERASE-BINDING TRANSCRIPTION FACTOR CARD"/>
    <property type="match status" value="1"/>
</dbReference>